<dbReference type="GO" id="GO:0061630">
    <property type="term" value="F:ubiquitin protein ligase activity"/>
    <property type="evidence" value="ECO:0007669"/>
    <property type="project" value="UniProtKB-EC"/>
</dbReference>
<dbReference type="EC" id="2.3.2.27" evidence="2"/>
<dbReference type="PANTHER" id="PTHR22937">
    <property type="entry name" value="E3 UBIQUITIN-PROTEIN LIGASE RNF165"/>
    <property type="match status" value="1"/>
</dbReference>
<dbReference type="Gene3D" id="3.30.40.10">
    <property type="entry name" value="Zinc/RING finger domain, C3HC4 (zinc finger)"/>
    <property type="match status" value="1"/>
</dbReference>
<gene>
    <name evidence="12" type="ORF">ECRASSUSDP1_LOCUS4432</name>
</gene>
<keyword evidence="13" id="KW-1185">Reference proteome</keyword>
<dbReference type="Pfam" id="PF13639">
    <property type="entry name" value="zf-RING_2"/>
    <property type="match status" value="1"/>
</dbReference>
<dbReference type="InterPro" id="IPR045191">
    <property type="entry name" value="MBR1/2-like"/>
</dbReference>
<evidence type="ECO:0000256" key="2">
    <source>
        <dbReference type="ARBA" id="ARBA00012483"/>
    </source>
</evidence>
<dbReference type="PANTHER" id="PTHR22937:SF65">
    <property type="entry name" value="E3 UBIQUITIN-PROTEIN LIGASE ARK2C"/>
    <property type="match status" value="1"/>
</dbReference>
<feature type="region of interest" description="Disordered" evidence="10">
    <location>
        <begin position="217"/>
        <end position="246"/>
    </location>
</feature>
<dbReference type="Proteomes" id="UP001295684">
    <property type="component" value="Unassembled WGS sequence"/>
</dbReference>
<evidence type="ECO:0000256" key="6">
    <source>
        <dbReference type="ARBA" id="ARBA00022786"/>
    </source>
</evidence>
<evidence type="ECO:0000313" key="13">
    <source>
        <dbReference type="Proteomes" id="UP001295684"/>
    </source>
</evidence>
<evidence type="ECO:0000256" key="5">
    <source>
        <dbReference type="ARBA" id="ARBA00022771"/>
    </source>
</evidence>
<accession>A0AAD1U656</accession>
<evidence type="ECO:0000313" key="12">
    <source>
        <dbReference type="EMBL" id="CAI2363102.1"/>
    </source>
</evidence>
<keyword evidence="5 8" id="KW-0863">Zinc-finger</keyword>
<sequence length="417" mass="48377">MDQNKYFGTRGVENREAKYSERAQAFCNIKRKDRTQNLKSMATFDRADNYKSYCDKLYQNSVYQAQERCESKKHIKKLSKNHLSTYNDTKVSARTPSTGQYTSIRGGKKRNPLACIKHYSENAPAQPRLVSKDPSEVDELRCRIEELQSRLVEKDEIINDSNNKLKILQNKIRESESMKDLKKRNEELTLKVEILQKEKEKKNDKIKILQEKLRVRNRSVQRAERSQHISPNATNSHPLDQLNQNTMDNIPVRSNQEEEKNERSAQNTSEGGVQRLIQQTIAPIIERGDALFNNLIGVQERRIIRNQEVNQHLTNLPDLQNYQELLGIERSLIRGTQGGYSNAMIRGIKEIKYIDVHSDESICEAADEVCSICHCNYSNTENIKVLSCSHFYHSGCIEEWLRRNRKCPLCKKVAIPH</sequence>
<dbReference type="GO" id="GO:0008270">
    <property type="term" value="F:zinc ion binding"/>
    <property type="evidence" value="ECO:0007669"/>
    <property type="project" value="UniProtKB-KW"/>
</dbReference>
<dbReference type="SUPFAM" id="SSF57850">
    <property type="entry name" value="RING/U-box"/>
    <property type="match status" value="1"/>
</dbReference>
<dbReference type="EMBL" id="CAMPGE010004252">
    <property type="protein sequence ID" value="CAI2363102.1"/>
    <property type="molecule type" value="Genomic_DNA"/>
</dbReference>
<keyword evidence="7" id="KW-0862">Zinc</keyword>
<dbReference type="InterPro" id="IPR013083">
    <property type="entry name" value="Znf_RING/FYVE/PHD"/>
</dbReference>
<comment type="catalytic activity">
    <reaction evidence="1">
        <text>S-ubiquitinyl-[E2 ubiquitin-conjugating enzyme]-L-cysteine + [acceptor protein]-L-lysine = [E2 ubiquitin-conjugating enzyme]-L-cysteine + N(6)-ubiquitinyl-[acceptor protein]-L-lysine.</text>
        <dbReference type="EC" id="2.3.2.27"/>
    </reaction>
</comment>
<evidence type="ECO:0000259" key="11">
    <source>
        <dbReference type="PROSITE" id="PS50089"/>
    </source>
</evidence>
<comment type="caution">
    <text evidence="12">The sequence shown here is derived from an EMBL/GenBank/DDBJ whole genome shotgun (WGS) entry which is preliminary data.</text>
</comment>
<keyword evidence="3" id="KW-0808">Transferase</keyword>
<dbReference type="AlphaFoldDB" id="A0AAD1U656"/>
<feature type="coiled-coil region" evidence="9">
    <location>
        <begin position="137"/>
        <end position="212"/>
    </location>
</feature>
<evidence type="ECO:0000256" key="9">
    <source>
        <dbReference type="SAM" id="Coils"/>
    </source>
</evidence>
<evidence type="ECO:0000256" key="7">
    <source>
        <dbReference type="ARBA" id="ARBA00022833"/>
    </source>
</evidence>
<proteinExistence type="predicted"/>
<evidence type="ECO:0000256" key="10">
    <source>
        <dbReference type="SAM" id="MobiDB-lite"/>
    </source>
</evidence>
<keyword evidence="9" id="KW-0175">Coiled coil</keyword>
<keyword evidence="6" id="KW-0833">Ubl conjugation pathway</keyword>
<dbReference type="InterPro" id="IPR001841">
    <property type="entry name" value="Znf_RING"/>
</dbReference>
<evidence type="ECO:0000256" key="8">
    <source>
        <dbReference type="PROSITE-ProRule" id="PRU00175"/>
    </source>
</evidence>
<feature type="domain" description="RING-type" evidence="11">
    <location>
        <begin position="370"/>
        <end position="411"/>
    </location>
</feature>
<feature type="compositionally biased region" description="Polar residues" evidence="10">
    <location>
        <begin position="228"/>
        <end position="246"/>
    </location>
</feature>
<evidence type="ECO:0000256" key="4">
    <source>
        <dbReference type="ARBA" id="ARBA00022723"/>
    </source>
</evidence>
<evidence type="ECO:0000256" key="1">
    <source>
        <dbReference type="ARBA" id="ARBA00000900"/>
    </source>
</evidence>
<dbReference type="PROSITE" id="PS50089">
    <property type="entry name" value="ZF_RING_2"/>
    <property type="match status" value="1"/>
</dbReference>
<dbReference type="SMART" id="SM00184">
    <property type="entry name" value="RING"/>
    <property type="match status" value="1"/>
</dbReference>
<name>A0AAD1U656_EUPCR</name>
<evidence type="ECO:0000256" key="3">
    <source>
        <dbReference type="ARBA" id="ARBA00022679"/>
    </source>
</evidence>
<dbReference type="CDD" id="cd16454">
    <property type="entry name" value="RING-H2_PA-TM-RING"/>
    <property type="match status" value="1"/>
</dbReference>
<keyword evidence="4" id="KW-0479">Metal-binding</keyword>
<organism evidence="12 13">
    <name type="scientific">Euplotes crassus</name>
    <dbReference type="NCBI Taxonomy" id="5936"/>
    <lineage>
        <taxon>Eukaryota</taxon>
        <taxon>Sar</taxon>
        <taxon>Alveolata</taxon>
        <taxon>Ciliophora</taxon>
        <taxon>Intramacronucleata</taxon>
        <taxon>Spirotrichea</taxon>
        <taxon>Hypotrichia</taxon>
        <taxon>Euplotida</taxon>
        <taxon>Euplotidae</taxon>
        <taxon>Moneuplotes</taxon>
    </lineage>
</organism>
<protein>
    <recommendedName>
        <fullName evidence="2">RING-type E3 ubiquitin transferase</fullName>
        <ecNumber evidence="2">2.3.2.27</ecNumber>
    </recommendedName>
</protein>
<reference evidence="12" key="1">
    <citation type="submission" date="2023-07" db="EMBL/GenBank/DDBJ databases">
        <authorList>
            <consortium name="AG Swart"/>
            <person name="Singh M."/>
            <person name="Singh A."/>
            <person name="Seah K."/>
            <person name="Emmerich C."/>
        </authorList>
    </citation>
    <scope>NUCLEOTIDE SEQUENCE</scope>
    <source>
        <strain evidence="12">DP1</strain>
    </source>
</reference>